<organism evidence="9">
    <name type="scientific">freshwater metagenome</name>
    <dbReference type="NCBI Taxonomy" id="449393"/>
    <lineage>
        <taxon>unclassified sequences</taxon>
        <taxon>metagenomes</taxon>
        <taxon>ecological metagenomes</taxon>
    </lineage>
</organism>
<dbReference type="InterPro" id="IPR001279">
    <property type="entry name" value="Metallo-B-lactamas"/>
</dbReference>
<feature type="transmembrane region" description="Helical" evidence="6">
    <location>
        <begin position="198"/>
        <end position="216"/>
    </location>
</feature>
<dbReference type="PANTHER" id="PTHR30619">
    <property type="entry name" value="DNA INTERNALIZATION/COMPETENCE PROTEIN COMEC/REC2"/>
    <property type="match status" value="1"/>
</dbReference>
<feature type="transmembrane region" description="Helical" evidence="6">
    <location>
        <begin position="268"/>
        <end position="289"/>
    </location>
</feature>
<keyword evidence="5 6" id="KW-0472">Membrane</keyword>
<evidence type="ECO:0000256" key="2">
    <source>
        <dbReference type="ARBA" id="ARBA00022475"/>
    </source>
</evidence>
<evidence type="ECO:0000259" key="7">
    <source>
        <dbReference type="Pfam" id="PF00753"/>
    </source>
</evidence>
<reference evidence="9" key="1">
    <citation type="submission" date="2020-05" db="EMBL/GenBank/DDBJ databases">
        <authorList>
            <person name="Chiriac C."/>
            <person name="Salcher M."/>
            <person name="Ghai R."/>
            <person name="Kavagutti S V."/>
        </authorList>
    </citation>
    <scope>NUCLEOTIDE SEQUENCE</scope>
</reference>
<dbReference type="Gene3D" id="3.60.15.10">
    <property type="entry name" value="Ribonuclease Z/Hydroxyacylglutathione hydrolase-like"/>
    <property type="match status" value="2"/>
</dbReference>
<evidence type="ECO:0000256" key="5">
    <source>
        <dbReference type="ARBA" id="ARBA00023136"/>
    </source>
</evidence>
<dbReference type="SUPFAM" id="SSF56281">
    <property type="entry name" value="Metallo-hydrolase/oxidoreductase"/>
    <property type="match status" value="1"/>
</dbReference>
<keyword evidence="3 6" id="KW-0812">Transmembrane</keyword>
<feature type="transmembrane region" description="Helical" evidence="6">
    <location>
        <begin position="385"/>
        <end position="406"/>
    </location>
</feature>
<dbReference type="InterPro" id="IPR052159">
    <property type="entry name" value="Competence_DNA_uptake"/>
</dbReference>
<keyword evidence="2" id="KW-1003">Cell membrane</keyword>
<evidence type="ECO:0000256" key="6">
    <source>
        <dbReference type="SAM" id="Phobius"/>
    </source>
</evidence>
<evidence type="ECO:0000259" key="8">
    <source>
        <dbReference type="Pfam" id="PF03772"/>
    </source>
</evidence>
<feature type="transmembrane region" description="Helical" evidence="6">
    <location>
        <begin position="356"/>
        <end position="373"/>
    </location>
</feature>
<feature type="transmembrane region" description="Helical" evidence="6">
    <location>
        <begin position="245"/>
        <end position="262"/>
    </location>
</feature>
<dbReference type="InterPro" id="IPR036866">
    <property type="entry name" value="RibonucZ/Hydroxyglut_hydro"/>
</dbReference>
<dbReference type="InterPro" id="IPR004477">
    <property type="entry name" value="ComEC_N"/>
</dbReference>
<evidence type="ECO:0000256" key="4">
    <source>
        <dbReference type="ARBA" id="ARBA00022989"/>
    </source>
</evidence>
<comment type="subcellular location">
    <subcellularLocation>
        <location evidence="1">Cell membrane</location>
        <topology evidence="1">Multi-pass membrane protein</topology>
    </subcellularLocation>
</comment>
<feature type="transmembrane region" description="Helical" evidence="6">
    <location>
        <begin position="327"/>
        <end position="349"/>
    </location>
</feature>
<feature type="domain" description="Metallo-beta-lactamase" evidence="7">
    <location>
        <begin position="451"/>
        <end position="503"/>
    </location>
</feature>
<keyword evidence="4 6" id="KW-1133">Transmembrane helix</keyword>
<feature type="transmembrane region" description="Helical" evidence="6">
    <location>
        <begin position="222"/>
        <end position="238"/>
    </location>
</feature>
<feature type="transmembrane region" description="Helical" evidence="6">
    <location>
        <begin position="411"/>
        <end position="428"/>
    </location>
</feature>
<dbReference type="PANTHER" id="PTHR30619:SF1">
    <property type="entry name" value="RECOMBINATION PROTEIN 2"/>
    <property type="match status" value="1"/>
</dbReference>
<gene>
    <name evidence="9" type="ORF">UFOPK2928_00568</name>
</gene>
<dbReference type="Pfam" id="PF03772">
    <property type="entry name" value="Competence"/>
    <property type="match status" value="1"/>
</dbReference>
<name>A0A6J6W2E1_9ZZZZ</name>
<dbReference type="GO" id="GO:0005886">
    <property type="term" value="C:plasma membrane"/>
    <property type="evidence" value="ECO:0007669"/>
    <property type="project" value="UniProtKB-SubCell"/>
</dbReference>
<feature type="transmembrane region" description="Helical" evidence="6">
    <location>
        <begin position="301"/>
        <end position="321"/>
    </location>
</feature>
<accession>A0A6J6W2E1</accession>
<feature type="domain" description="ComEC/Rec2-related protein" evidence="8">
    <location>
        <begin position="148"/>
        <end position="407"/>
    </location>
</feature>
<dbReference type="AlphaFoldDB" id="A0A6J6W2E1"/>
<protein>
    <submittedName>
        <fullName evidence="9">Unannotated protein</fullName>
    </submittedName>
</protein>
<proteinExistence type="predicted"/>
<evidence type="ECO:0000313" key="9">
    <source>
        <dbReference type="EMBL" id="CAB4777784.1"/>
    </source>
</evidence>
<dbReference type="Pfam" id="PF00753">
    <property type="entry name" value="Lactamase_B"/>
    <property type="match status" value="1"/>
</dbReference>
<evidence type="ECO:0000256" key="1">
    <source>
        <dbReference type="ARBA" id="ARBA00004651"/>
    </source>
</evidence>
<evidence type="ECO:0000256" key="3">
    <source>
        <dbReference type="ARBA" id="ARBA00022692"/>
    </source>
</evidence>
<sequence>MSLRQQSLQSSVVAKHFNEIATVEVQLTTDPHLTGKRVSGQNFLPPSYSALASLSEIQIAQRIYKLHIPIRLIVTDKEIAKLLPGQKVSAEVQILRSKEPRVAALLIAKHEIRIESEPSRWARSLGKVRLGLRAASGTGDAGSLIPGMVLGDTSLQSENFRSDMRRSGLTHLVAVSGANFAIVSAFILWCAQFLFRTMRLRILATAIALTAFIALVRPSPSVLRAAAMAAVLLIAYATKRGADSLPALGFAIAAVVIGDPWQGRDPGFALSVLATAGLLLFAPRIIAYLSRYLPNVIAQAIAPPIAAMVFCAPVIVAIAGYLSPMSIVANLFAAPAVAPITVVGFIAALISPLAPVISSLLVTCVKPLAWWVASVADWAAGFRVLTIGKGLLGFVVAIIAIALIFLLPRKLVIVSVLIVLSLSYLQRFPGGDWQFANCDIGQGDGAAINLGNHRAIVIDTGPDPEAIDRCLKHLSIREIPLLILTHGHADHIAGLSGAVKGRKVGATWFESVKRGTSAQIGNAKIKVLWPDNGEYDPNNSSIAVRIDTPDFSLFAGGDMEPLTQAVIASELREVDIYKVCHHGSAYQDESFTRALSPQVAVISVGAGNSYGHPAAKTLTLLTQVSAKVLRTDVDGAIAIAAHRHRLKVITSKGRFNFIRWE</sequence>
<dbReference type="NCBIfam" id="TIGR00360">
    <property type="entry name" value="ComEC_N-term"/>
    <property type="match status" value="1"/>
</dbReference>
<dbReference type="EMBL" id="CAEZZY010000047">
    <property type="protein sequence ID" value="CAB4777784.1"/>
    <property type="molecule type" value="Genomic_DNA"/>
</dbReference>
<feature type="transmembrane region" description="Helical" evidence="6">
    <location>
        <begin position="169"/>
        <end position="191"/>
    </location>
</feature>